<dbReference type="GO" id="GO:0005829">
    <property type="term" value="C:cytosol"/>
    <property type="evidence" value="ECO:0007669"/>
    <property type="project" value="TreeGrafter"/>
</dbReference>
<dbReference type="GO" id="GO:0019843">
    <property type="term" value="F:rRNA binding"/>
    <property type="evidence" value="ECO:0007669"/>
    <property type="project" value="TreeGrafter"/>
</dbReference>
<gene>
    <name evidence="2" type="ORF">MNBD_ACTINO01-588</name>
</gene>
<dbReference type="GO" id="GO:0007017">
    <property type="term" value="P:microtubule-based process"/>
    <property type="evidence" value="ECO:0007669"/>
    <property type="project" value="InterPro"/>
</dbReference>
<dbReference type="GO" id="GO:0005524">
    <property type="term" value="F:ATP binding"/>
    <property type="evidence" value="ECO:0007669"/>
    <property type="project" value="UniProtKB-KW"/>
</dbReference>
<keyword evidence="2" id="KW-0547">Nucleotide-binding</keyword>
<accession>A0A3B0RFL6</accession>
<dbReference type="InterPro" id="IPR006073">
    <property type="entry name" value="GTP-bd"/>
</dbReference>
<dbReference type="GO" id="GO:0005874">
    <property type="term" value="C:microtubule"/>
    <property type="evidence" value="ECO:0007669"/>
    <property type="project" value="InterPro"/>
</dbReference>
<organism evidence="2">
    <name type="scientific">hydrothermal vent metagenome</name>
    <dbReference type="NCBI Taxonomy" id="652676"/>
    <lineage>
        <taxon>unclassified sequences</taxon>
        <taxon>metagenomes</taxon>
        <taxon>ecological metagenomes</taxon>
    </lineage>
</organism>
<dbReference type="Pfam" id="PF01926">
    <property type="entry name" value="MMR_HSR1"/>
    <property type="match status" value="1"/>
</dbReference>
<protein>
    <submittedName>
        <fullName evidence="2">Putative ATP-binding membrane protein</fullName>
    </submittedName>
</protein>
<dbReference type="InterPro" id="IPR017975">
    <property type="entry name" value="Tubulin_CS"/>
</dbReference>
<dbReference type="Gene3D" id="3.40.50.300">
    <property type="entry name" value="P-loop containing nucleotide triphosphate hydrolases"/>
    <property type="match status" value="1"/>
</dbReference>
<evidence type="ECO:0000259" key="1">
    <source>
        <dbReference type="Pfam" id="PF01926"/>
    </source>
</evidence>
<name>A0A3B0RFL6_9ZZZZ</name>
<dbReference type="PANTHER" id="PTHR42698:SF1">
    <property type="entry name" value="GTPASE ERA, MITOCHONDRIAL"/>
    <property type="match status" value="1"/>
</dbReference>
<sequence>MADLRELFDLVDIAIARSDGVLDEEQRRDIAAMARSARRRSGFLGEVLVVALAGGTGSGKSSLLNALVSCDVVDVGVVRPTTRHAVAVVPHDASVDLGTVIEDLSVGEVLTSTSLRTTVFVDLPDFDSIEAAHRNIVEEVLPTVDAVIWVVDPEKYADPVIHAEFLDPLARYADQFIFALNHADRLSGSVPVVVDHLVSLLRADGYPDPEVVATVGSAPVDIDDLEAVIARRFDTKVTALTKLAVDLRSIANDAWRSCRSRAESSDGDAKVGAELAAATFVSLGIEAYDFQSSIRRGERG</sequence>
<proteinExistence type="predicted"/>
<feature type="domain" description="G" evidence="1">
    <location>
        <begin position="50"/>
        <end position="160"/>
    </location>
</feature>
<dbReference type="EMBL" id="UOEI01000042">
    <property type="protein sequence ID" value="VAV90537.1"/>
    <property type="molecule type" value="Genomic_DNA"/>
</dbReference>
<dbReference type="AlphaFoldDB" id="A0A3B0RFL6"/>
<dbReference type="InterPro" id="IPR027417">
    <property type="entry name" value="P-loop_NTPase"/>
</dbReference>
<dbReference type="InterPro" id="IPR005662">
    <property type="entry name" value="GTPase_Era-like"/>
</dbReference>
<dbReference type="SUPFAM" id="SSF52540">
    <property type="entry name" value="P-loop containing nucleoside triphosphate hydrolases"/>
    <property type="match status" value="1"/>
</dbReference>
<dbReference type="GO" id="GO:0043024">
    <property type="term" value="F:ribosomal small subunit binding"/>
    <property type="evidence" value="ECO:0007669"/>
    <property type="project" value="TreeGrafter"/>
</dbReference>
<dbReference type="GO" id="GO:0000028">
    <property type="term" value="P:ribosomal small subunit assembly"/>
    <property type="evidence" value="ECO:0007669"/>
    <property type="project" value="TreeGrafter"/>
</dbReference>
<keyword evidence="2" id="KW-0067">ATP-binding</keyword>
<reference evidence="2" key="1">
    <citation type="submission" date="2018-06" db="EMBL/GenBank/DDBJ databases">
        <authorList>
            <person name="Zhirakovskaya E."/>
        </authorList>
    </citation>
    <scope>NUCLEOTIDE SEQUENCE</scope>
</reference>
<dbReference type="GO" id="GO:0005525">
    <property type="term" value="F:GTP binding"/>
    <property type="evidence" value="ECO:0007669"/>
    <property type="project" value="InterPro"/>
</dbReference>
<evidence type="ECO:0000313" key="2">
    <source>
        <dbReference type="EMBL" id="VAV90537.1"/>
    </source>
</evidence>
<dbReference type="PANTHER" id="PTHR42698">
    <property type="entry name" value="GTPASE ERA"/>
    <property type="match status" value="1"/>
</dbReference>
<dbReference type="PROSITE" id="PS00227">
    <property type="entry name" value="TUBULIN"/>
    <property type="match status" value="1"/>
</dbReference>